<organism evidence="1 2">
    <name type="scientific">Dibothriocephalus latus</name>
    <name type="common">Fish tapeworm</name>
    <name type="synonym">Diphyllobothrium latum</name>
    <dbReference type="NCBI Taxonomy" id="60516"/>
    <lineage>
        <taxon>Eukaryota</taxon>
        <taxon>Metazoa</taxon>
        <taxon>Spiralia</taxon>
        <taxon>Lophotrochozoa</taxon>
        <taxon>Platyhelminthes</taxon>
        <taxon>Cestoda</taxon>
        <taxon>Eucestoda</taxon>
        <taxon>Diphyllobothriidea</taxon>
        <taxon>Diphyllobothriidae</taxon>
        <taxon>Dibothriocephalus</taxon>
    </lineage>
</organism>
<evidence type="ECO:0000313" key="2">
    <source>
        <dbReference type="Proteomes" id="UP000281553"/>
    </source>
</evidence>
<dbReference type="AlphaFoldDB" id="A0A3P7MFI3"/>
<accession>A0A3P7MFI3</accession>
<gene>
    <name evidence="1" type="ORF">DILT_LOCUS12512</name>
</gene>
<reference evidence="1 2" key="1">
    <citation type="submission" date="2018-11" db="EMBL/GenBank/DDBJ databases">
        <authorList>
            <consortium name="Pathogen Informatics"/>
        </authorList>
    </citation>
    <scope>NUCLEOTIDE SEQUENCE [LARGE SCALE GENOMIC DNA]</scope>
</reference>
<sequence>MKDILAVPDPYVEECNVSSDLLRLVLTFDACTV</sequence>
<feature type="non-terminal residue" evidence="1">
    <location>
        <position position="33"/>
    </location>
</feature>
<proteinExistence type="predicted"/>
<protein>
    <submittedName>
        <fullName evidence="1">Uncharacterized protein</fullName>
    </submittedName>
</protein>
<dbReference type="EMBL" id="UYRU01066690">
    <property type="protein sequence ID" value="VDN16681.1"/>
    <property type="molecule type" value="Genomic_DNA"/>
</dbReference>
<keyword evidence="2" id="KW-1185">Reference proteome</keyword>
<dbReference type="Proteomes" id="UP000281553">
    <property type="component" value="Unassembled WGS sequence"/>
</dbReference>
<evidence type="ECO:0000313" key="1">
    <source>
        <dbReference type="EMBL" id="VDN16681.1"/>
    </source>
</evidence>
<name>A0A3P7MFI3_DIBLA</name>
<dbReference type="OrthoDB" id="423589at2759"/>